<reference evidence="1 2" key="1">
    <citation type="journal article" date="2019" name="Commun. Biol.">
        <title>The bagworm genome reveals a unique fibroin gene that provides high tensile strength.</title>
        <authorList>
            <person name="Kono N."/>
            <person name="Nakamura H."/>
            <person name="Ohtoshi R."/>
            <person name="Tomita M."/>
            <person name="Numata K."/>
            <person name="Arakawa K."/>
        </authorList>
    </citation>
    <scope>NUCLEOTIDE SEQUENCE [LARGE SCALE GENOMIC DNA]</scope>
</reference>
<sequence>MTPRQKLRNAHFTLRRTRTPLEILPKKMETEMDNVTMIIVILRSFKGQAQFQDDISEDPHRPSARNFFPAHCQLVEIDKRIQNSRHKKAFFRVFFKH</sequence>
<dbReference type="Proteomes" id="UP000299102">
    <property type="component" value="Unassembled WGS sequence"/>
</dbReference>
<protein>
    <submittedName>
        <fullName evidence="1">Uncharacterized protein</fullName>
    </submittedName>
</protein>
<dbReference type="AlphaFoldDB" id="A0A4C1STW4"/>
<evidence type="ECO:0000313" key="2">
    <source>
        <dbReference type="Proteomes" id="UP000299102"/>
    </source>
</evidence>
<name>A0A4C1STW4_EUMVA</name>
<dbReference type="EMBL" id="BGZK01000017">
    <property type="protein sequence ID" value="GBP05376.1"/>
    <property type="molecule type" value="Genomic_DNA"/>
</dbReference>
<comment type="caution">
    <text evidence="1">The sequence shown here is derived from an EMBL/GenBank/DDBJ whole genome shotgun (WGS) entry which is preliminary data.</text>
</comment>
<evidence type="ECO:0000313" key="1">
    <source>
        <dbReference type="EMBL" id="GBP05376.1"/>
    </source>
</evidence>
<accession>A0A4C1STW4</accession>
<organism evidence="1 2">
    <name type="scientific">Eumeta variegata</name>
    <name type="common">Bagworm moth</name>
    <name type="synonym">Eumeta japonica</name>
    <dbReference type="NCBI Taxonomy" id="151549"/>
    <lineage>
        <taxon>Eukaryota</taxon>
        <taxon>Metazoa</taxon>
        <taxon>Ecdysozoa</taxon>
        <taxon>Arthropoda</taxon>
        <taxon>Hexapoda</taxon>
        <taxon>Insecta</taxon>
        <taxon>Pterygota</taxon>
        <taxon>Neoptera</taxon>
        <taxon>Endopterygota</taxon>
        <taxon>Lepidoptera</taxon>
        <taxon>Glossata</taxon>
        <taxon>Ditrysia</taxon>
        <taxon>Tineoidea</taxon>
        <taxon>Psychidae</taxon>
        <taxon>Oiketicinae</taxon>
        <taxon>Eumeta</taxon>
    </lineage>
</organism>
<keyword evidence="2" id="KW-1185">Reference proteome</keyword>
<gene>
    <name evidence="1" type="ORF">EVAR_76794_1</name>
</gene>
<proteinExistence type="predicted"/>